<evidence type="ECO:0000313" key="2">
    <source>
        <dbReference type="EMBL" id="UOQ84898.1"/>
    </source>
</evidence>
<keyword evidence="1" id="KW-0812">Transmembrane</keyword>
<name>A0ABY4GKK3_9BACI</name>
<evidence type="ECO:0000313" key="3">
    <source>
        <dbReference type="Proteomes" id="UP000831537"/>
    </source>
</evidence>
<feature type="transmembrane region" description="Helical" evidence="1">
    <location>
        <begin position="49"/>
        <end position="66"/>
    </location>
</feature>
<evidence type="ECO:0000256" key="1">
    <source>
        <dbReference type="SAM" id="Phobius"/>
    </source>
</evidence>
<feature type="transmembrane region" description="Helical" evidence="1">
    <location>
        <begin position="21"/>
        <end position="43"/>
    </location>
</feature>
<feature type="transmembrane region" description="Helical" evidence="1">
    <location>
        <begin position="196"/>
        <end position="214"/>
    </location>
</feature>
<gene>
    <name evidence="2" type="ORF">MUN87_19970</name>
</gene>
<dbReference type="Pfam" id="PF04854">
    <property type="entry name" value="DUF624"/>
    <property type="match status" value="1"/>
</dbReference>
<proteinExistence type="predicted"/>
<keyword evidence="1" id="KW-1133">Transmembrane helix</keyword>
<keyword evidence="3" id="KW-1185">Reference proteome</keyword>
<feature type="transmembrane region" description="Helical" evidence="1">
    <location>
        <begin position="130"/>
        <end position="153"/>
    </location>
</feature>
<dbReference type="InterPro" id="IPR006938">
    <property type="entry name" value="DUF624"/>
</dbReference>
<keyword evidence="1" id="KW-0472">Membrane</keyword>
<dbReference type="Proteomes" id="UP000831537">
    <property type="component" value="Chromosome"/>
</dbReference>
<protein>
    <submittedName>
        <fullName evidence="2">DUF624 domain-containing protein</fullName>
    </submittedName>
</protein>
<accession>A0ABY4GKK3</accession>
<dbReference type="EMBL" id="CP095071">
    <property type="protein sequence ID" value="UOQ84898.1"/>
    <property type="molecule type" value="Genomic_DNA"/>
</dbReference>
<organism evidence="2 3">
    <name type="scientific">Gracilibacillus salinarum</name>
    <dbReference type="NCBI Taxonomy" id="2932255"/>
    <lineage>
        <taxon>Bacteria</taxon>
        <taxon>Bacillati</taxon>
        <taxon>Bacillota</taxon>
        <taxon>Bacilli</taxon>
        <taxon>Bacillales</taxon>
        <taxon>Bacillaceae</taxon>
        <taxon>Gracilibacillus</taxon>
    </lineage>
</organism>
<dbReference type="RefSeq" id="WP_244743374.1">
    <property type="nucleotide sequence ID" value="NZ_CP095071.1"/>
</dbReference>
<reference evidence="2 3" key="1">
    <citation type="submission" date="2022-04" db="EMBL/GenBank/DDBJ databases">
        <title>Gracilibacillus sp. isolated from saltern.</title>
        <authorList>
            <person name="Won M."/>
            <person name="Lee C.-M."/>
            <person name="Woen H.-Y."/>
            <person name="Kwon S.-W."/>
        </authorList>
    </citation>
    <scope>NUCLEOTIDE SEQUENCE [LARGE SCALE GENOMIC DNA]</scope>
    <source>
        <strain evidence="2 3">SSPM10-3</strain>
    </source>
</reference>
<feature type="transmembrane region" description="Helical" evidence="1">
    <location>
        <begin position="173"/>
        <end position="190"/>
    </location>
</feature>
<sequence length="217" mass="24925">MQPAGLMGRFYVMAEWIARFAFSNLIWLALNIPILFLFVNLLLAEKMEVIVTLIVLLLLSMPYLFIPSTTALSTVVKGFLAKEEFHLVKDFIWAYRQNYKKSMRIGWMLAVALGILLVDFWYAAAYQHQMLSSIFLLIAFIGFIYTLYVCVLVPTFDAKIFTAAARIMTAHPILSLSIGIISFVYVYVIFQWLPVLLLFFCTSPIIFLVLLVVMKHE</sequence>
<feature type="transmembrane region" description="Helical" evidence="1">
    <location>
        <begin position="105"/>
        <end position="124"/>
    </location>
</feature>